<dbReference type="PROSITE" id="PS00444">
    <property type="entry name" value="POLYPRENYL_SYNTHASE_2"/>
    <property type="match status" value="1"/>
</dbReference>
<dbReference type="CDD" id="cd00685">
    <property type="entry name" value="Trans_IPPS_HT"/>
    <property type="match status" value="1"/>
</dbReference>
<accession>A4C9G0</accession>
<dbReference type="PANTHER" id="PTHR43281:SF1">
    <property type="entry name" value="FARNESYL DIPHOSPHATE SYNTHASE"/>
    <property type="match status" value="1"/>
</dbReference>
<keyword evidence="6" id="KW-0414">Isoprene biosynthesis</keyword>
<dbReference type="STRING" id="87626.PTD2_09274"/>
<dbReference type="FunFam" id="1.10.600.10:FF:000001">
    <property type="entry name" value="Geranylgeranyl diphosphate synthase"/>
    <property type="match status" value="1"/>
</dbReference>
<dbReference type="PANTHER" id="PTHR43281">
    <property type="entry name" value="FARNESYL DIPHOSPHATE SYNTHASE"/>
    <property type="match status" value="1"/>
</dbReference>
<gene>
    <name evidence="8" type="ORF">PTD2_09274</name>
</gene>
<keyword evidence="9" id="KW-1185">Reference proteome</keyword>
<dbReference type="GO" id="GO:0008654">
    <property type="term" value="P:phospholipid biosynthetic process"/>
    <property type="evidence" value="ECO:0007669"/>
    <property type="project" value="UniProtKB-ARBA"/>
</dbReference>
<dbReference type="Pfam" id="PF00348">
    <property type="entry name" value="polyprenyl_synt"/>
    <property type="match status" value="1"/>
</dbReference>
<protein>
    <submittedName>
        <fullName evidence="8">Geranyltranstransferase (Farnesyldiphosphate synthase or FPP synthase)</fullName>
    </submittedName>
</protein>
<dbReference type="InterPro" id="IPR000092">
    <property type="entry name" value="Polyprenyl_synt"/>
</dbReference>
<dbReference type="Gene3D" id="1.10.600.10">
    <property type="entry name" value="Farnesyl Diphosphate Synthase"/>
    <property type="match status" value="1"/>
</dbReference>
<sequence length="296" mass="31799">MTIKKLIVENQLRVEGVLDTLLTQPMITDQTLLAASRYSLLNGGKRMRPCMVYVTGEIFGANPDDLDLVAAAIECIHSYSLVHDDLPAMDDDDLRRGMPTCHIAYDEATAILAGDALQTFAFEILSSSKFKTINAQQQVALIANLASASGLRGMCGGQALDIAATNCAINLTQLEQIHQLKTGALLTSAILMGAICAPKTTPEILQNLKIFGENIGLAFQVQDDILDIEGDTAVLGKPQGSDLQANKSTYPSLLGLEQAKLKSQQLYENALNALAQIPADTTQLAQLAAYIVSRDH</sequence>
<organism evidence="8 9">
    <name type="scientific">Pseudoalteromonas tunicata D2</name>
    <dbReference type="NCBI Taxonomy" id="87626"/>
    <lineage>
        <taxon>Bacteria</taxon>
        <taxon>Pseudomonadati</taxon>
        <taxon>Pseudomonadota</taxon>
        <taxon>Gammaproteobacteria</taxon>
        <taxon>Alteromonadales</taxon>
        <taxon>Pseudoalteromonadaceae</taxon>
        <taxon>Pseudoalteromonas</taxon>
    </lineage>
</organism>
<dbReference type="SUPFAM" id="SSF48576">
    <property type="entry name" value="Terpenoid synthases"/>
    <property type="match status" value="1"/>
</dbReference>
<dbReference type="GO" id="GO:0004659">
    <property type="term" value="F:prenyltransferase activity"/>
    <property type="evidence" value="ECO:0007669"/>
    <property type="project" value="InterPro"/>
</dbReference>
<dbReference type="SFLD" id="SFLDS00005">
    <property type="entry name" value="Isoprenoid_Synthase_Type_I"/>
    <property type="match status" value="1"/>
</dbReference>
<evidence type="ECO:0000256" key="4">
    <source>
        <dbReference type="ARBA" id="ARBA00022723"/>
    </source>
</evidence>
<evidence type="ECO:0000256" key="7">
    <source>
        <dbReference type="RuleBase" id="RU004466"/>
    </source>
</evidence>
<dbReference type="GO" id="GO:0046872">
    <property type="term" value="F:metal ion binding"/>
    <property type="evidence" value="ECO:0007669"/>
    <property type="project" value="UniProtKB-KW"/>
</dbReference>
<evidence type="ECO:0000256" key="3">
    <source>
        <dbReference type="ARBA" id="ARBA00022679"/>
    </source>
</evidence>
<dbReference type="InterPro" id="IPR033749">
    <property type="entry name" value="Polyprenyl_synt_CS"/>
</dbReference>
<evidence type="ECO:0000313" key="9">
    <source>
        <dbReference type="Proteomes" id="UP000006201"/>
    </source>
</evidence>
<dbReference type="NCBIfam" id="NF007877">
    <property type="entry name" value="PRK10581.1"/>
    <property type="match status" value="1"/>
</dbReference>
<proteinExistence type="inferred from homology"/>
<dbReference type="GO" id="GO:0016114">
    <property type="term" value="P:terpenoid biosynthetic process"/>
    <property type="evidence" value="ECO:0007669"/>
    <property type="project" value="UniProtKB-ARBA"/>
</dbReference>
<keyword evidence="3 7" id="KW-0808">Transferase</keyword>
<comment type="caution">
    <text evidence="8">The sequence shown here is derived from an EMBL/GenBank/DDBJ whole genome shotgun (WGS) entry which is preliminary data.</text>
</comment>
<evidence type="ECO:0000256" key="5">
    <source>
        <dbReference type="ARBA" id="ARBA00022842"/>
    </source>
</evidence>
<evidence type="ECO:0000256" key="1">
    <source>
        <dbReference type="ARBA" id="ARBA00001946"/>
    </source>
</evidence>
<dbReference type="InterPro" id="IPR008949">
    <property type="entry name" value="Isoprenoid_synthase_dom_sf"/>
</dbReference>
<dbReference type="GO" id="GO:0005737">
    <property type="term" value="C:cytoplasm"/>
    <property type="evidence" value="ECO:0007669"/>
    <property type="project" value="UniProtKB-ARBA"/>
</dbReference>
<dbReference type="InterPro" id="IPR053378">
    <property type="entry name" value="Prenyl_diphosphate_synthase"/>
</dbReference>
<comment type="similarity">
    <text evidence="2 7">Belongs to the FPP/GGPP synthase family.</text>
</comment>
<dbReference type="Proteomes" id="UP000006201">
    <property type="component" value="Unassembled WGS sequence"/>
</dbReference>
<comment type="cofactor">
    <cofactor evidence="1">
        <name>Mg(2+)</name>
        <dbReference type="ChEBI" id="CHEBI:18420"/>
    </cofactor>
</comment>
<dbReference type="PROSITE" id="PS00723">
    <property type="entry name" value="POLYPRENYL_SYNTHASE_1"/>
    <property type="match status" value="1"/>
</dbReference>
<evidence type="ECO:0000256" key="2">
    <source>
        <dbReference type="ARBA" id="ARBA00006706"/>
    </source>
</evidence>
<evidence type="ECO:0000256" key="6">
    <source>
        <dbReference type="ARBA" id="ARBA00023229"/>
    </source>
</evidence>
<dbReference type="AlphaFoldDB" id="A4C9G0"/>
<dbReference type="NCBIfam" id="NF045485">
    <property type="entry name" value="FPPsyn"/>
    <property type="match status" value="1"/>
</dbReference>
<dbReference type="SFLD" id="SFLDG01017">
    <property type="entry name" value="Polyprenyl_Transferase_Like"/>
    <property type="match status" value="1"/>
</dbReference>
<dbReference type="eggNOG" id="COG0142">
    <property type="taxonomic scope" value="Bacteria"/>
</dbReference>
<reference evidence="8 9" key="1">
    <citation type="submission" date="2006-02" db="EMBL/GenBank/DDBJ databases">
        <authorList>
            <person name="Moran M.A."/>
            <person name="Kjelleberg S."/>
            <person name="Egan S."/>
            <person name="Saunders N."/>
            <person name="Thomas T."/>
            <person name="Ferriera S."/>
            <person name="Johnson J."/>
            <person name="Kravitz S."/>
            <person name="Halpern A."/>
            <person name="Remington K."/>
            <person name="Beeson K."/>
            <person name="Tran B."/>
            <person name="Rogers Y.-H."/>
            <person name="Friedman R."/>
            <person name="Venter J.C."/>
        </authorList>
    </citation>
    <scope>NUCLEOTIDE SEQUENCE [LARGE SCALE GENOMIC DNA]</scope>
    <source>
        <strain evidence="8 9">D2</strain>
    </source>
</reference>
<dbReference type="HOGENOM" id="CLU_014015_0_1_6"/>
<name>A4C9G0_9GAMM</name>
<keyword evidence="5" id="KW-0460">Magnesium</keyword>
<dbReference type="EMBL" id="AAOH01000003">
    <property type="protein sequence ID" value="EAR29225.1"/>
    <property type="molecule type" value="Genomic_DNA"/>
</dbReference>
<evidence type="ECO:0000313" key="8">
    <source>
        <dbReference type="EMBL" id="EAR29225.1"/>
    </source>
</evidence>
<keyword evidence="4" id="KW-0479">Metal-binding</keyword>